<dbReference type="CDD" id="cd00561">
    <property type="entry name" value="CobA_ACA"/>
    <property type="match status" value="1"/>
</dbReference>
<evidence type="ECO:0000256" key="7">
    <source>
        <dbReference type="ARBA" id="ARBA00033354"/>
    </source>
</evidence>
<evidence type="ECO:0000256" key="5">
    <source>
        <dbReference type="ARBA" id="ARBA00031529"/>
    </source>
</evidence>
<keyword evidence="11" id="KW-1185">Reference proteome</keyword>
<evidence type="ECO:0000256" key="2">
    <source>
        <dbReference type="ARBA" id="ARBA00007487"/>
    </source>
</evidence>
<dbReference type="InterPro" id="IPR003724">
    <property type="entry name" value="CblAdoTrfase_CobA"/>
</dbReference>
<evidence type="ECO:0000256" key="6">
    <source>
        <dbReference type="ARBA" id="ARBA00033334"/>
    </source>
</evidence>
<evidence type="ECO:0000256" key="9">
    <source>
        <dbReference type="ARBA" id="ARBA00048692"/>
    </source>
</evidence>
<dbReference type="PANTHER" id="PTHR46638">
    <property type="entry name" value="CORRINOID ADENOSYLTRANSFERASE"/>
    <property type="match status" value="1"/>
</dbReference>
<dbReference type="EMBL" id="JAPDPJ010000068">
    <property type="protein sequence ID" value="MCW3788847.1"/>
    <property type="molecule type" value="Genomic_DNA"/>
</dbReference>
<evidence type="ECO:0000256" key="3">
    <source>
        <dbReference type="ARBA" id="ARBA00012454"/>
    </source>
</evidence>
<evidence type="ECO:0000256" key="8">
    <source>
        <dbReference type="ARBA" id="ARBA00048555"/>
    </source>
</evidence>
<organism evidence="10 11">
    <name type="scientific">Plebeiibacterium sediminum</name>
    <dbReference type="NCBI Taxonomy" id="2992112"/>
    <lineage>
        <taxon>Bacteria</taxon>
        <taxon>Pseudomonadati</taxon>
        <taxon>Bacteroidota</taxon>
        <taxon>Bacteroidia</taxon>
        <taxon>Marinilabiliales</taxon>
        <taxon>Marinilabiliaceae</taxon>
        <taxon>Plebeiibacterium</taxon>
    </lineage>
</organism>
<evidence type="ECO:0000256" key="4">
    <source>
        <dbReference type="ARBA" id="ARBA00024929"/>
    </source>
</evidence>
<dbReference type="SUPFAM" id="SSF52540">
    <property type="entry name" value="P-loop containing nucleoside triphosphate hydrolases"/>
    <property type="match status" value="1"/>
</dbReference>
<dbReference type="Gene3D" id="3.40.50.300">
    <property type="entry name" value="P-loop containing nucleotide triphosphate hydrolases"/>
    <property type="match status" value="1"/>
</dbReference>
<sequence>MTKGYVHVYTGDGKGKTTAAIGLSVRAIGAGKRVYFAQFVKGKYYSEISVLDKIPNITIKQYGLRCFIKKDPTQEDQQAAQKGLMDVVLILKEGLYDVVVMDEVFIALYYNLFDIKDVMNIIKHKPESVELILTGRKAPIELIEMADLVTGMVEIKHYYTRGVEARKGIEY</sequence>
<dbReference type="GO" id="GO:0009236">
    <property type="term" value="P:cobalamin biosynthetic process"/>
    <property type="evidence" value="ECO:0007669"/>
    <property type="project" value="InterPro"/>
</dbReference>
<proteinExistence type="inferred from homology"/>
<dbReference type="GO" id="GO:0005524">
    <property type="term" value="F:ATP binding"/>
    <property type="evidence" value="ECO:0007669"/>
    <property type="project" value="InterPro"/>
</dbReference>
<evidence type="ECO:0000313" key="10">
    <source>
        <dbReference type="EMBL" id="MCW3788847.1"/>
    </source>
</evidence>
<dbReference type="AlphaFoldDB" id="A0AAE3M8F3"/>
<name>A0AAE3M8F3_9BACT</name>
<comment type="pathway">
    <text evidence="1">Cofactor biosynthesis; adenosylcobalamin biosynthesis; adenosylcobalamin from cob(II)yrinate a,c-diamide: step 2/7.</text>
</comment>
<reference evidence="10" key="1">
    <citation type="submission" date="2022-10" db="EMBL/GenBank/DDBJ databases">
        <authorList>
            <person name="Yu W.X."/>
        </authorList>
    </citation>
    <scope>NUCLEOTIDE SEQUENCE</scope>
    <source>
        <strain evidence="10">AAT</strain>
    </source>
</reference>
<dbReference type="NCBIfam" id="NF004637">
    <property type="entry name" value="PRK05986.1"/>
    <property type="match status" value="1"/>
</dbReference>
<dbReference type="GO" id="GO:0008817">
    <property type="term" value="F:corrinoid adenosyltransferase activity"/>
    <property type="evidence" value="ECO:0007669"/>
    <property type="project" value="UniProtKB-EC"/>
</dbReference>
<accession>A0AAE3M8F3</accession>
<dbReference type="PANTHER" id="PTHR46638:SF1">
    <property type="entry name" value="CORRINOID ADENOSYLTRANSFERASE"/>
    <property type="match status" value="1"/>
</dbReference>
<dbReference type="Proteomes" id="UP001209229">
    <property type="component" value="Unassembled WGS sequence"/>
</dbReference>
<evidence type="ECO:0000313" key="11">
    <source>
        <dbReference type="Proteomes" id="UP001209229"/>
    </source>
</evidence>
<comment type="similarity">
    <text evidence="2">Belongs to the Cob(I)alamin adenosyltransferase family.</text>
</comment>
<comment type="function">
    <text evidence="4">Required for both de novo synthesis of the corrin ring for the assimilation of exogenous corrinoids. Participates in the adenosylation of a variety of incomplete and complete corrinoids.</text>
</comment>
<dbReference type="InterPro" id="IPR027417">
    <property type="entry name" value="P-loop_NTPase"/>
</dbReference>
<gene>
    <name evidence="10" type="ORF">OM075_20420</name>
</gene>
<dbReference type="PIRSF" id="PIRSF015617">
    <property type="entry name" value="Adensltrnsf_CobA"/>
    <property type="match status" value="1"/>
</dbReference>
<comment type="catalytic activity">
    <reaction evidence="8">
        <text>2 cob(II)yrinate a,c diamide + reduced [electron-transfer flavoprotein] + 2 ATP = 2 adenosylcob(III)yrinate a,c-diamide + 2 triphosphate + oxidized [electron-transfer flavoprotein] + 3 H(+)</text>
        <dbReference type="Rhea" id="RHEA:11528"/>
        <dbReference type="Rhea" id="RHEA-COMP:10685"/>
        <dbReference type="Rhea" id="RHEA-COMP:10686"/>
        <dbReference type="ChEBI" id="CHEBI:15378"/>
        <dbReference type="ChEBI" id="CHEBI:18036"/>
        <dbReference type="ChEBI" id="CHEBI:30616"/>
        <dbReference type="ChEBI" id="CHEBI:57692"/>
        <dbReference type="ChEBI" id="CHEBI:58307"/>
        <dbReference type="ChEBI" id="CHEBI:58503"/>
        <dbReference type="ChEBI" id="CHEBI:58537"/>
        <dbReference type="EC" id="2.5.1.17"/>
    </reaction>
</comment>
<evidence type="ECO:0000256" key="1">
    <source>
        <dbReference type="ARBA" id="ARBA00005121"/>
    </source>
</evidence>
<comment type="catalytic activity">
    <reaction evidence="9">
        <text>2 cob(II)alamin + reduced [electron-transfer flavoprotein] + 2 ATP = 2 adenosylcob(III)alamin + 2 triphosphate + oxidized [electron-transfer flavoprotein] + 3 H(+)</text>
        <dbReference type="Rhea" id="RHEA:28671"/>
        <dbReference type="Rhea" id="RHEA-COMP:10685"/>
        <dbReference type="Rhea" id="RHEA-COMP:10686"/>
        <dbReference type="ChEBI" id="CHEBI:15378"/>
        <dbReference type="ChEBI" id="CHEBI:16304"/>
        <dbReference type="ChEBI" id="CHEBI:18036"/>
        <dbReference type="ChEBI" id="CHEBI:18408"/>
        <dbReference type="ChEBI" id="CHEBI:30616"/>
        <dbReference type="ChEBI" id="CHEBI:57692"/>
        <dbReference type="ChEBI" id="CHEBI:58307"/>
        <dbReference type="EC" id="2.5.1.17"/>
    </reaction>
</comment>
<dbReference type="Pfam" id="PF02572">
    <property type="entry name" value="CobA_CobO_BtuR"/>
    <property type="match status" value="1"/>
</dbReference>
<dbReference type="RefSeq" id="WP_301192403.1">
    <property type="nucleotide sequence ID" value="NZ_JAPDPJ010000068.1"/>
</dbReference>
<dbReference type="EC" id="2.5.1.17" evidence="3"/>
<protein>
    <recommendedName>
        <fullName evidence="3">corrinoid adenosyltransferase</fullName>
        <ecNumber evidence="3">2.5.1.17</ecNumber>
    </recommendedName>
    <alternativeName>
        <fullName evidence="5">Cob(II)alamin adenosyltransferase</fullName>
    </alternativeName>
    <alternativeName>
        <fullName evidence="7">Cob(II)yrinic acid a,c-diamide adenosyltransferase</fullName>
    </alternativeName>
    <alternativeName>
        <fullName evidence="6">Cobinamide/cobalamin adenosyltransferase</fullName>
    </alternativeName>
</protein>
<comment type="caution">
    <text evidence="10">The sequence shown here is derived from an EMBL/GenBank/DDBJ whole genome shotgun (WGS) entry which is preliminary data.</text>
</comment>